<evidence type="ECO:0000313" key="2">
    <source>
        <dbReference type="EMBL" id="RVV99079.1"/>
    </source>
</evidence>
<gene>
    <name evidence="2" type="ORF">EKE94_07140</name>
</gene>
<name>A0A438AK97_9RHOB</name>
<protein>
    <submittedName>
        <fullName evidence="2">DUF1127 domain-containing protein</fullName>
    </submittedName>
</protein>
<sequence length="71" mass="7897">MAFVSASNNFETGATQRASAAIRSVRQRMAQYRVYRETLSELDALSNRELADLGLGRSMIRRVALEAAYGQ</sequence>
<dbReference type="InterPro" id="IPR009506">
    <property type="entry name" value="YjiS-like"/>
</dbReference>
<accession>A0A438AK97</accession>
<evidence type="ECO:0000259" key="1">
    <source>
        <dbReference type="Pfam" id="PF06568"/>
    </source>
</evidence>
<dbReference type="EMBL" id="RQXX01000002">
    <property type="protein sequence ID" value="RVV99079.1"/>
    <property type="molecule type" value="Genomic_DNA"/>
</dbReference>
<dbReference type="Proteomes" id="UP000285908">
    <property type="component" value="Unassembled WGS sequence"/>
</dbReference>
<proteinExistence type="predicted"/>
<comment type="caution">
    <text evidence="2">The sequence shown here is derived from an EMBL/GenBank/DDBJ whole genome shotgun (WGS) entry which is preliminary data.</text>
</comment>
<keyword evidence="3" id="KW-1185">Reference proteome</keyword>
<dbReference type="AlphaFoldDB" id="A0A438AK97"/>
<dbReference type="RefSeq" id="WP_127906315.1">
    <property type="nucleotide sequence ID" value="NZ_RQXX01000002.1"/>
</dbReference>
<dbReference type="Pfam" id="PF06568">
    <property type="entry name" value="YjiS-like"/>
    <property type="match status" value="1"/>
</dbReference>
<reference evidence="2 3" key="1">
    <citation type="submission" date="2018-11" db="EMBL/GenBank/DDBJ databases">
        <title>Mesobaculum littorinae gen. nov., sp. nov., isolated from Littorina scabra that represents a novel genus of the order Rhodobacteraceae.</title>
        <authorList>
            <person name="Li F."/>
        </authorList>
    </citation>
    <scope>NUCLEOTIDE SEQUENCE [LARGE SCALE GENOMIC DNA]</scope>
    <source>
        <strain evidence="2 3">M0103</strain>
    </source>
</reference>
<dbReference type="OrthoDB" id="8244198at2"/>
<feature type="domain" description="YjiS-like" evidence="1">
    <location>
        <begin position="25"/>
        <end position="61"/>
    </location>
</feature>
<organism evidence="2 3">
    <name type="scientific">Mesobaculum littorinae</name>
    <dbReference type="NCBI Taxonomy" id="2486419"/>
    <lineage>
        <taxon>Bacteria</taxon>
        <taxon>Pseudomonadati</taxon>
        <taxon>Pseudomonadota</taxon>
        <taxon>Alphaproteobacteria</taxon>
        <taxon>Rhodobacterales</taxon>
        <taxon>Roseobacteraceae</taxon>
        <taxon>Mesobaculum</taxon>
    </lineage>
</organism>
<evidence type="ECO:0000313" key="3">
    <source>
        <dbReference type="Proteomes" id="UP000285908"/>
    </source>
</evidence>